<keyword evidence="3" id="KW-1185">Reference proteome</keyword>
<evidence type="ECO:0000259" key="1">
    <source>
        <dbReference type="Pfam" id="PF13649"/>
    </source>
</evidence>
<gene>
    <name evidence="2" type="ORF">KAJ83_10290</name>
</gene>
<dbReference type="AlphaFoldDB" id="A0A8J7S2J7"/>
<dbReference type="Pfam" id="PF13649">
    <property type="entry name" value="Methyltransf_25"/>
    <property type="match status" value="1"/>
</dbReference>
<dbReference type="InterPro" id="IPR041698">
    <property type="entry name" value="Methyltransf_25"/>
</dbReference>
<dbReference type="Gene3D" id="3.40.50.150">
    <property type="entry name" value="Vaccinia Virus protein VP39"/>
    <property type="match status" value="1"/>
</dbReference>
<dbReference type="GO" id="GO:0008168">
    <property type="term" value="F:methyltransferase activity"/>
    <property type="evidence" value="ECO:0007669"/>
    <property type="project" value="UniProtKB-KW"/>
</dbReference>
<dbReference type="GO" id="GO:0032259">
    <property type="term" value="P:methylation"/>
    <property type="evidence" value="ECO:0007669"/>
    <property type="project" value="UniProtKB-KW"/>
</dbReference>
<dbReference type="RefSeq" id="WP_210681983.1">
    <property type="nucleotide sequence ID" value="NZ_JAGMWN010000004.1"/>
</dbReference>
<dbReference type="CDD" id="cd02440">
    <property type="entry name" value="AdoMet_MTases"/>
    <property type="match status" value="1"/>
</dbReference>
<evidence type="ECO:0000313" key="2">
    <source>
        <dbReference type="EMBL" id="MBP5857398.1"/>
    </source>
</evidence>
<feature type="domain" description="Methyltransferase" evidence="1">
    <location>
        <begin position="27"/>
        <end position="112"/>
    </location>
</feature>
<organism evidence="2 3">
    <name type="scientific">Marivibrio halodurans</name>
    <dbReference type="NCBI Taxonomy" id="2039722"/>
    <lineage>
        <taxon>Bacteria</taxon>
        <taxon>Pseudomonadati</taxon>
        <taxon>Pseudomonadota</taxon>
        <taxon>Alphaproteobacteria</taxon>
        <taxon>Rhodospirillales</taxon>
        <taxon>Rhodospirillaceae</taxon>
        <taxon>Marivibrio</taxon>
    </lineage>
</organism>
<dbReference type="InterPro" id="IPR029063">
    <property type="entry name" value="SAM-dependent_MTases_sf"/>
</dbReference>
<keyword evidence="2" id="KW-0489">Methyltransferase</keyword>
<protein>
    <submittedName>
        <fullName evidence="2">Class I SAM-dependent methyltransferase</fullName>
    </submittedName>
</protein>
<evidence type="ECO:0000313" key="3">
    <source>
        <dbReference type="Proteomes" id="UP000672602"/>
    </source>
</evidence>
<accession>A0A8J7S2J7</accession>
<name>A0A8J7S2J7_9PROT</name>
<dbReference type="SUPFAM" id="SSF53335">
    <property type="entry name" value="S-adenosyl-L-methionine-dependent methyltransferases"/>
    <property type="match status" value="1"/>
</dbReference>
<dbReference type="EMBL" id="JAGMWN010000004">
    <property type="protein sequence ID" value="MBP5857398.1"/>
    <property type="molecule type" value="Genomic_DNA"/>
</dbReference>
<comment type="caution">
    <text evidence="2">The sequence shown here is derived from an EMBL/GenBank/DDBJ whole genome shotgun (WGS) entry which is preliminary data.</text>
</comment>
<keyword evidence="2" id="KW-0808">Transferase</keyword>
<proteinExistence type="predicted"/>
<reference evidence="2" key="1">
    <citation type="submission" date="2021-04" db="EMBL/GenBank/DDBJ databases">
        <authorList>
            <person name="Zhang D.-C."/>
        </authorList>
    </citation>
    <scope>NUCLEOTIDE SEQUENCE</scope>
    <source>
        <strain evidence="2">CGMCC 1.15697</strain>
    </source>
</reference>
<sequence length="176" mass="19445">MTTPHDHSRPSPWIARFADDVPEGGAILDLACGAGRHGRHFLARGHAVTFLDRDIGRLHDLRGVDGARIVEADLETDGPFPLDGERFAAVVVVNYLWRPILKDIPRLVAPGGLLLYETFMAGNEALGRPRNPDFLLRPGELRDLAAPAFDILAFEEGRTESPAPAIKQWIAARRRE</sequence>
<dbReference type="Proteomes" id="UP000672602">
    <property type="component" value="Unassembled WGS sequence"/>
</dbReference>